<organism evidence="1 2">
    <name type="scientific">Xanthomonas arboricola pv. pruni str. MAFF 311562</name>
    <dbReference type="NCBI Taxonomy" id="1414836"/>
    <lineage>
        <taxon>Bacteria</taxon>
        <taxon>Pseudomonadati</taxon>
        <taxon>Pseudomonadota</taxon>
        <taxon>Gammaproteobacteria</taxon>
        <taxon>Lysobacterales</taxon>
        <taxon>Lysobacteraceae</taxon>
        <taxon>Xanthomonas</taxon>
    </lineage>
</organism>
<accession>W4S384</accession>
<reference evidence="1 2" key="1">
    <citation type="submission" date="2014-01" db="EMBL/GenBank/DDBJ databases">
        <title>Genome sequence and analysis of Xanthomonas arboricola pv. pruni.</title>
        <authorList>
            <person name="Fujikawa T."/>
            <person name="Nakazono-Nagaoka E."/>
        </authorList>
    </citation>
    <scope>NUCLEOTIDE SEQUENCE [LARGE SCALE GENOMIC DNA]</scope>
    <source>
        <strain evidence="2">MAFF 311562</strain>
    </source>
</reference>
<evidence type="ECO:0000313" key="2">
    <source>
        <dbReference type="Proteomes" id="UP000019143"/>
    </source>
</evidence>
<sequence>MDQWLWPTIQAIAPDWISITSAESTAMPTAMPINKAKGSVSQPRIRCMVRLPLVPPAICAIAILAPLPLPNAIQAPSGRLKAVAAATAQSVWLRPPGHGRRGT</sequence>
<name>W4S384_9XANT</name>
<dbReference type="AlphaFoldDB" id="W4S384"/>
<protein>
    <submittedName>
        <fullName evidence="1">Uncharacterized protein</fullName>
    </submittedName>
</protein>
<evidence type="ECO:0000313" key="1">
    <source>
        <dbReference type="EMBL" id="GAE50359.1"/>
    </source>
</evidence>
<proteinExistence type="predicted"/>
<dbReference type="Proteomes" id="UP000019143">
    <property type="component" value="Unassembled WGS sequence"/>
</dbReference>
<comment type="caution">
    <text evidence="1">The sequence shown here is derived from an EMBL/GenBank/DDBJ whole genome shotgun (WGS) entry which is preliminary data.</text>
</comment>
<gene>
    <name evidence="1" type="ORF">XPU_1891</name>
</gene>
<dbReference type="EMBL" id="BAVB01000248">
    <property type="protein sequence ID" value="GAE50359.1"/>
    <property type="molecule type" value="Genomic_DNA"/>
</dbReference>